<name>A0A0G0PA82_UNCC2</name>
<evidence type="ECO:0000313" key="11">
    <source>
        <dbReference type="Proteomes" id="UP000034207"/>
    </source>
</evidence>
<evidence type="ECO:0000259" key="9">
    <source>
        <dbReference type="PROSITE" id="PS50165"/>
    </source>
</evidence>
<dbReference type="InterPro" id="IPR050066">
    <property type="entry name" value="UvrABC_protein_C"/>
</dbReference>
<dbReference type="CDD" id="cd10434">
    <property type="entry name" value="GIY-YIG_UvrC_Cho"/>
    <property type="match status" value="1"/>
</dbReference>
<dbReference type="InterPro" id="IPR001162">
    <property type="entry name" value="UvrC_RNase_H_dom"/>
</dbReference>
<keyword evidence="3 6" id="KW-0228">DNA excision</keyword>
<dbReference type="InterPro" id="IPR035901">
    <property type="entry name" value="GIY-YIG_endonuc_sf"/>
</dbReference>
<dbReference type="Pfam" id="PF14520">
    <property type="entry name" value="HHH_5"/>
    <property type="match status" value="1"/>
</dbReference>
<dbReference type="PATRIC" id="fig|1618345.3.peg.197"/>
<dbReference type="SUPFAM" id="SSF82771">
    <property type="entry name" value="GIY-YIG endonuclease"/>
    <property type="match status" value="1"/>
</dbReference>
<gene>
    <name evidence="6" type="primary">uvrC</name>
    <name evidence="10" type="ORF">UT18_C0004G0006</name>
</gene>
<dbReference type="PANTHER" id="PTHR30562:SF1">
    <property type="entry name" value="UVRABC SYSTEM PROTEIN C"/>
    <property type="match status" value="1"/>
</dbReference>
<dbReference type="PANTHER" id="PTHR30562">
    <property type="entry name" value="UVRC/OXIDOREDUCTASE"/>
    <property type="match status" value="1"/>
</dbReference>
<dbReference type="NCBIfam" id="NF001824">
    <property type="entry name" value="PRK00558.1-5"/>
    <property type="match status" value="1"/>
</dbReference>
<dbReference type="Pfam" id="PF22920">
    <property type="entry name" value="UvrC_RNaseH"/>
    <property type="match status" value="1"/>
</dbReference>
<protein>
    <recommendedName>
        <fullName evidence="6">UvrABC system protein C</fullName>
        <shortName evidence="6">Protein UvrC</shortName>
    </recommendedName>
    <alternativeName>
        <fullName evidence="6">Excinuclease ABC subunit C</fullName>
    </alternativeName>
</protein>
<dbReference type="Pfam" id="PF08459">
    <property type="entry name" value="UvrC_RNaseH_dom"/>
    <property type="match status" value="1"/>
</dbReference>
<dbReference type="HAMAP" id="MF_00203">
    <property type="entry name" value="UvrC"/>
    <property type="match status" value="1"/>
</dbReference>
<dbReference type="PROSITE" id="PS50165">
    <property type="entry name" value="UVRC"/>
    <property type="match status" value="1"/>
</dbReference>
<dbReference type="SMART" id="SM00465">
    <property type="entry name" value="GIYc"/>
    <property type="match status" value="1"/>
</dbReference>
<keyword evidence="1 6" id="KW-0963">Cytoplasm</keyword>
<keyword evidence="5 6" id="KW-0234">DNA repair</keyword>
<feature type="domain" description="UVR" evidence="7">
    <location>
        <begin position="204"/>
        <end position="239"/>
    </location>
</feature>
<evidence type="ECO:0000313" key="10">
    <source>
        <dbReference type="EMBL" id="KKQ95054.1"/>
    </source>
</evidence>
<dbReference type="GO" id="GO:0009432">
    <property type="term" value="P:SOS response"/>
    <property type="evidence" value="ECO:0007669"/>
    <property type="project" value="UniProtKB-UniRule"/>
</dbReference>
<dbReference type="InterPro" id="IPR047296">
    <property type="entry name" value="GIY-YIG_UvrC_Cho"/>
</dbReference>
<reference evidence="10 11" key="1">
    <citation type="journal article" date="2015" name="Nature">
        <title>rRNA introns, odd ribosomes, and small enigmatic genomes across a large radiation of phyla.</title>
        <authorList>
            <person name="Brown C.T."/>
            <person name="Hug L.A."/>
            <person name="Thomas B.C."/>
            <person name="Sharon I."/>
            <person name="Castelle C.J."/>
            <person name="Singh A."/>
            <person name="Wilkins M.J."/>
            <person name="Williams K.H."/>
            <person name="Banfield J.F."/>
        </authorList>
    </citation>
    <scope>NUCLEOTIDE SEQUENCE [LARGE SCALE GENOMIC DNA]</scope>
</reference>
<keyword evidence="6" id="KW-0742">SOS response</keyword>
<dbReference type="InterPro" id="IPR010994">
    <property type="entry name" value="RuvA_2-like"/>
</dbReference>
<dbReference type="GO" id="GO:0006289">
    <property type="term" value="P:nucleotide-excision repair"/>
    <property type="evidence" value="ECO:0007669"/>
    <property type="project" value="UniProtKB-UniRule"/>
</dbReference>
<dbReference type="FunFam" id="3.40.1440.10:FF:000001">
    <property type="entry name" value="UvrABC system protein C"/>
    <property type="match status" value="1"/>
</dbReference>
<dbReference type="NCBIfam" id="TIGR00194">
    <property type="entry name" value="uvrC"/>
    <property type="match status" value="1"/>
</dbReference>
<dbReference type="GO" id="GO:0009380">
    <property type="term" value="C:excinuclease repair complex"/>
    <property type="evidence" value="ECO:0007669"/>
    <property type="project" value="InterPro"/>
</dbReference>
<dbReference type="AlphaFoldDB" id="A0A0G0PA82"/>
<dbReference type="Gene3D" id="1.10.150.20">
    <property type="entry name" value="5' to 3' exonuclease, C-terminal subdomain"/>
    <property type="match status" value="1"/>
</dbReference>
<dbReference type="SUPFAM" id="SSF46600">
    <property type="entry name" value="C-terminal UvrC-binding domain of UvrB"/>
    <property type="match status" value="1"/>
</dbReference>
<sequence length="607" mass="69525">MEYKEIIKKINNLPKKPGVYIFKDLQGNILYVGKAIDLKNRVNSYFQKPDPTRFQIVPMMPKVADMDYVIVNTETEALIAETNLIKKYKPKYNIRMRDDKNYLFIKITKEDFPRIILSRKVQKDKATYFGPYTNSLDVRNTLNLLQKLYPFRTCKESSLKKRPKPCLAYHIKRCSGPCIDQITKEDYKQVIVKVKSFLEGKGVNALVGEFKAEMKKAAETQDFERASLYRDRYFAIVKMLEKQYVVSTKMLDQDVLGYAKENGLAGIAILKIRDGKLSGKEHFNVEVPFVGENNGEILSAFISQYYEDTSFYPKELLLPFGLPAAEKELIKKLLLKLSKKKINIKEPKIGGQKEIINLANLNAKEYLSKELEAFVYKSAKAEKSLKELSSILGVENIFRIECFDISNIQGTSAVGSMVVFEGGEPKKDKYRKFKIKTAQTPNDYLMMEEVLKRRLTALTLGQERFIKEPDLILVDGGKGQLSVLKKVIDEQGLVINIASLAKKQEDVYVYDLEDKFLKIAVPRNSYAMFLLQNIRDEAHRFAVSYHRLVRSKKNVKSALDEISGIGPKTKKALLDHFGSLDNIRKANSEEMEKIIGKDKAKIIMDNL</sequence>
<dbReference type="InterPro" id="IPR001943">
    <property type="entry name" value="UVR_dom"/>
</dbReference>
<comment type="function">
    <text evidence="6">The UvrABC repair system catalyzes the recognition and processing of DNA lesions. UvrC both incises the 5' and 3' sides of the lesion. The N-terminal half is responsible for the 3' incision and the C-terminal half is responsible for the 5' incision.</text>
</comment>
<proteinExistence type="inferred from homology"/>
<comment type="caution">
    <text evidence="10">The sequence shown here is derived from an EMBL/GenBank/DDBJ whole genome shotgun (WGS) entry which is preliminary data.</text>
</comment>
<dbReference type="InterPro" id="IPR000305">
    <property type="entry name" value="GIY-YIG_endonuc"/>
</dbReference>
<evidence type="ECO:0000256" key="4">
    <source>
        <dbReference type="ARBA" id="ARBA00022881"/>
    </source>
</evidence>
<evidence type="ECO:0000256" key="2">
    <source>
        <dbReference type="ARBA" id="ARBA00022763"/>
    </source>
</evidence>
<evidence type="ECO:0000256" key="5">
    <source>
        <dbReference type="ARBA" id="ARBA00023204"/>
    </source>
</evidence>
<accession>A0A0G0PA82</accession>
<dbReference type="Gene3D" id="3.30.420.340">
    <property type="entry name" value="UvrC, RNAse H endonuclease domain"/>
    <property type="match status" value="1"/>
</dbReference>
<feature type="domain" description="GIY-YIG" evidence="8">
    <location>
        <begin position="15"/>
        <end position="94"/>
    </location>
</feature>
<dbReference type="GO" id="GO:0009381">
    <property type="term" value="F:excinuclease ABC activity"/>
    <property type="evidence" value="ECO:0007669"/>
    <property type="project" value="UniProtKB-UniRule"/>
</dbReference>
<dbReference type="PROSITE" id="PS50164">
    <property type="entry name" value="GIY_YIG"/>
    <property type="match status" value="1"/>
</dbReference>
<dbReference type="Proteomes" id="UP000034207">
    <property type="component" value="Unassembled WGS sequence"/>
</dbReference>
<dbReference type="InterPro" id="IPR036876">
    <property type="entry name" value="UVR_dom_sf"/>
</dbReference>
<keyword evidence="4 6" id="KW-0267">Excision nuclease</keyword>
<dbReference type="PROSITE" id="PS50151">
    <property type="entry name" value="UVR"/>
    <property type="match status" value="1"/>
</dbReference>
<keyword evidence="2 6" id="KW-0227">DNA damage</keyword>
<dbReference type="Pfam" id="PF02151">
    <property type="entry name" value="UVR"/>
    <property type="match status" value="1"/>
</dbReference>
<organism evidence="10 11">
    <name type="scientific">candidate division CPR2 bacterium GW2011_GWC2_39_10</name>
    <dbReference type="NCBI Taxonomy" id="1618345"/>
    <lineage>
        <taxon>Bacteria</taxon>
        <taxon>Bacteria division CPR2</taxon>
    </lineage>
</organism>
<dbReference type="Gene3D" id="3.40.1440.10">
    <property type="entry name" value="GIY-YIG endonuclease"/>
    <property type="match status" value="1"/>
</dbReference>
<feature type="domain" description="UvrC family homology region profile" evidence="9">
    <location>
        <begin position="255"/>
        <end position="488"/>
    </location>
</feature>
<evidence type="ECO:0000259" key="8">
    <source>
        <dbReference type="PROSITE" id="PS50164"/>
    </source>
</evidence>
<dbReference type="Gene3D" id="4.10.860.10">
    <property type="entry name" value="UVR domain"/>
    <property type="match status" value="1"/>
</dbReference>
<dbReference type="Pfam" id="PF01541">
    <property type="entry name" value="GIY-YIG"/>
    <property type="match status" value="1"/>
</dbReference>
<evidence type="ECO:0000256" key="3">
    <source>
        <dbReference type="ARBA" id="ARBA00022769"/>
    </source>
</evidence>
<comment type="subcellular location">
    <subcellularLocation>
        <location evidence="6">Cytoplasm</location>
    </subcellularLocation>
</comment>
<dbReference type="GO" id="GO:0005737">
    <property type="term" value="C:cytoplasm"/>
    <property type="evidence" value="ECO:0007669"/>
    <property type="project" value="UniProtKB-SubCell"/>
</dbReference>
<dbReference type="EMBL" id="LBVV01000004">
    <property type="protein sequence ID" value="KKQ95054.1"/>
    <property type="molecule type" value="Genomic_DNA"/>
</dbReference>
<dbReference type="GO" id="GO:0003677">
    <property type="term" value="F:DNA binding"/>
    <property type="evidence" value="ECO:0007669"/>
    <property type="project" value="UniProtKB-UniRule"/>
</dbReference>
<evidence type="ECO:0000256" key="1">
    <source>
        <dbReference type="ARBA" id="ARBA00022490"/>
    </source>
</evidence>
<comment type="similarity">
    <text evidence="6">Belongs to the UvrC family.</text>
</comment>
<dbReference type="STRING" id="1618345.UT18_C0004G0006"/>
<dbReference type="InterPro" id="IPR004791">
    <property type="entry name" value="UvrC"/>
</dbReference>
<evidence type="ECO:0000256" key="6">
    <source>
        <dbReference type="HAMAP-Rule" id="MF_00203"/>
    </source>
</evidence>
<dbReference type="SUPFAM" id="SSF47781">
    <property type="entry name" value="RuvA domain 2-like"/>
    <property type="match status" value="1"/>
</dbReference>
<evidence type="ECO:0000259" key="7">
    <source>
        <dbReference type="PROSITE" id="PS50151"/>
    </source>
</evidence>
<dbReference type="InterPro" id="IPR038476">
    <property type="entry name" value="UvrC_RNase_H_dom_sf"/>
</dbReference>
<comment type="subunit">
    <text evidence="6">Interacts with UvrB in an incision complex.</text>
</comment>